<accession>A0A3P7YA45</accession>
<dbReference type="EMBL" id="UZAH01025653">
    <property type="protein sequence ID" value="VDO68044.1"/>
    <property type="molecule type" value="Genomic_DNA"/>
</dbReference>
<dbReference type="AlphaFoldDB" id="A0A183FHU6"/>
<dbReference type="Proteomes" id="UP000050761">
    <property type="component" value="Unassembled WGS sequence"/>
</dbReference>
<name>A0A183FHU6_HELPZ</name>
<keyword evidence="2" id="KW-1185">Reference proteome</keyword>
<evidence type="ECO:0000313" key="1">
    <source>
        <dbReference type="EMBL" id="VDO68044.1"/>
    </source>
</evidence>
<organism evidence="2 3">
    <name type="scientific">Heligmosomoides polygyrus</name>
    <name type="common">Parasitic roundworm</name>
    <dbReference type="NCBI Taxonomy" id="6339"/>
    <lineage>
        <taxon>Eukaryota</taxon>
        <taxon>Metazoa</taxon>
        <taxon>Ecdysozoa</taxon>
        <taxon>Nematoda</taxon>
        <taxon>Chromadorea</taxon>
        <taxon>Rhabditida</taxon>
        <taxon>Rhabditina</taxon>
        <taxon>Rhabditomorpha</taxon>
        <taxon>Strongyloidea</taxon>
        <taxon>Heligmosomidae</taxon>
        <taxon>Heligmosomoides</taxon>
    </lineage>
</organism>
<reference evidence="1 2" key="1">
    <citation type="submission" date="2018-11" db="EMBL/GenBank/DDBJ databases">
        <authorList>
            <consortium name="Pathogen Informatics"/>
        </authorList>
    </citation>
    <scope>NUCLEOTIDE SEQUENCE [LARGE SCALE GENOMIC DNA]</scope>
</reference>
<reference evidence="3" key="2">
    <citation type="submission" date="2019-09" db="UniProtKB">
        <authorList>
            <consortium name="WormBaseParasite"/>
        </authorList>
    </citation>
    <scope>IDENTIFICATION</scope>
</reference>
<evidence type="ECO:0000313" key="3">
    <source>
        <dbReference type="WBParaSite" id="HPBE_0000638801-mRNA-1"/>
    </source>
</evidence>
<gene>
    <name evidence="1" type="ORF">HPBE_LOCUS6389</name>
</gene>
<evidence type="ECO:0000313" key="2">
    <source>
        <dbReference type="Proteomes" id="UP000050761"/>
    </source>
</evidence>
<sequence>MPPAFDVNHYCRYRYCVTSTANNIVLNFKQVGLLLIYEMRKDDNVSISDAMGPPNVLYHAPKVCLRYFRGGGFDLGEKPRSGRPVAVDEKC</sequence>
<protein>
    <submittedName>
        <fullName evidence="1 3">Uncharacterized protein</fullName>
    </submittedName>
</protein>
<dbReference type="WBParaSite" id="HPBE_0000638801-mRNA-1">
    <property type="protein sequence ID" value="HPBE_0000638801-mRNA-1"/>
    <property type="gene ID" value="HPBE_0000638801"/>
</dbReference>
<proteinExistence type="predicted"/>
<accession>A0A183FHU6</accession>